<dbReference type="RefSeq" id="WP_073125306.1">
    <property type="nucleotide sequence ID" value="NZ_FQZA01000001.1"/>
</dbReference>
<dbReference type="EMBL" id="FQZA01000001">
    <property type="protein sequence ID" value="SHI33163.1"/>
    <property type="molecule type" value="Genomic_DNA"/>
</dbReference>
<evidence type="ECO:0008006" key="4">
    <source>
        <dbReference type="Google" id="ProtNLM"/>
    </source>
</evidence>
<dbReference type="AlphaFoldDB" id="A0A1M6AAG5"/>
<feature type="compositionally biased region" description="Basic and acidic residues" evidence="1">
    <location>
        <begin position="23"/>
        <end position="32"/>
    </location>
</feature>
<dbReference type="STRING" id="313368.SAMN04488012_10143"/>
<gene>
    <name evidence="2" type="ORF">SAMN04488012_10143</name>
</gene>
<dbReference type="Proteomes" id="UP000184040">
    <property type="component" value="Unassembled WGS sequence"/>
</dbReference>
<proteinExistence type="predicted"/>
<evidence type="ECO:0000313" key="2">
    <source>
        <dbReference type="EMBL" id="SHI33163.1"/>
    </source>
</evidence>
<protein>
    <recommendedName>
        <fullName evidence="4">Colicin import membrane protein</fullName>
    </recommendedName>
</protein>
<sequence length="173" mass="19014">MQDVTELQRRITAALGRIGAGLDKLDAARPDPEPADEGPSPELLAAQGELESERALNAQLQERIQANRDRSEAQEEKLRAELEELRTLLRKTEEDRAQLKAVNDALRDSNAALREANEKAMGDDSLVNTALQTELDALRQVRASDRAELDAIVRLLEPALSETTATEEAAHNA</sequence>
<accession>A0A1M6AAG5</accession>
<evidence type="ECO:0000256" key="1">
    <source>
        <dbReference type="SAM" id="MobiDB-lite"/>
    </source>
</evidence>
<keyword evidence="3" id="KW-1185">Reference proteome</keyword>
<reference evidence="2 3" key="1">
    <citation type="submission" date="2016-11" db="EMBL/GenBank/DDBJ databases">
        <authorList>
            <person name="Jaros S."/>
            <person name="Januszkiewicz K."/>
            <person name="Wedrychowicz H."/>
        </authorList>
    </citation>
    <scope>NUCLEOTIDE SEQUENCE [LARGE SCALE GENOMIC DNA]</scope>
    <source>
        <strain evidence="2 3">DSM 26892</strain>
    </source>
</reference>
<evidence type="ECO:0000313" key="3">
    <source>
        <dbReference type="Proteomes" id="UP000184040"/>
    </source>
</evidence>
<feature type="region of interest" description="Disordered" evidence="1">
    <location>
        <begin position="21"/>
        <end position="44"/>
    </location>
</feature>
<name>A0A1M6AAG5_9RHOB</name>
<organism evidence="2 3">
    <name type="scientific">Palleronia salina</name>
    <dbReference type="NCBI Taxonomy" id="313368"/>
    <lineage>
        <taxon>Bacteria</taxon>
        <taxon>Pseudomonadati</taxon>
        <taxon>Pseudomonadota</taxon>
        <taxon>Alphaproteobacteria</taxon>
        <taxon>Rhodobacterales</taxon>
        <taxon>Roseobacteraceae</taxon>
        <taxon>Palleronia</taxon>
    </lineage>
</organism>